<feature type="domain" description="GST C-terminal" evidence="2">
    <location>
        <begin position="89"/>
        <end position="201"/>
    </location>
</feature>
<gene>
    <name evidence="3" type="ORF">RSO01_73610</name>
</gene>
<accession>A0A512NMM7</accession>
<evidence type="ECO:0000313" key="4">
    <source>
        <dbReference type="Proteomes" id="UP000321058"/>
    </source>
</evidence>
<evidence type="ECO:0000259" key="2">
    <source>
        <dbReference type="PROSITE" id="PS50405"/>
    </source>
</evidence>
<dbReference type="PROSITE" id="PS50405">
    <property type="entry name" value="GST_CTER"/>
    <property type="match status" value="1"/>
</dbReference>
<feature type="domain" description="GST N-terminal" evidence="1">
    <location>
        <begin position="1"/>
        <end position="78"/>
    </location>
</feature>
<evidence type="ECO:0000313" key="3">
    <source>
        <dbReference type="EMBL" id="GEP60195.1"/>
    </source>
</evidence>
<dbReference type="Pfam" id="PF13410">
    <property type="entry name" value="GST_C_2"/>
    <property type="match status" value="1"/>
</dbReference>
<dbReference type="PANTHER" id="PTHR42673:SF4">
    <property type="entry name" value="MALEYLACETOACETATE ISOMERASE"/>
    <property type="match status" value="1"/>
</dbReference>
<dbReference type="InterPro" id="IPR010987">
    <property type="entry name" value="Glutathione-S-Trfase_C-like"/>
</dbReference>
<organism evidence="3 4">
    <name type="scientific">Reyranella soli</name>
    <dbReference type="NCBI Taxonomy" id="1230389"/>
    <lineage>
        <taxon>Bacteria</taxon>
        <taxon>Pseudomonadati</taxon>
        <taxon>Pseudomonadota</taxon>
        <taxon>Alphaproteobacteria</taxon>
        <taxon>Hyphomicrobiales</taxon>
        <taxon>Reyranellaceae</taxon>
        <taxon>Reyranella</taxon>
    </lineage>
</organism>
<keyword evidence="3" id="KW-0808">Transferase</keyword>
<dbReference type="Gene3D" id="1.20.1050.10">
    <property type="match status" value="1"/>
</dbReference>
<dbReference type="OrthoDB" id="9795329at2"/>
<dbReference type="EMBL" id="BKAJ01000153">
    <property type="protein sequence ID" value="GEP60195.1"/>
    <property type="molecule type" value="Genomic_DNA"/>
</dbReference>
<keyword evidence="4" id="KW-1185">Reference proteome</keyword>
<dbReference type="InterPro" id="IPR036282">
    <property type="entry name" value="Glutathione-S-Trfase_C_sf"/>
</dbReference>
<dbReference type="SFLD" id="SFLDS00019">
    <property type="entry name" value="Glutathione_Transferase_(cytos"/>
    <property type="match status" value="1"/>
</dbReference>
<dbReference type="GO" id="GO:0004364">
    <property type="term" value="F:glutathione transferase activity"/>
    <property type="evidence" value="ECO:0007669"/>
    <property type="project" value="TreeGrafter"/>
</dbReference>
<proteinExistence type="predicted"/>
<dbReference type="CDD" id="cd00570">
    <property type="entry name" value="GST_N_family"/>
    <property type="match status" value="1"/>
</dbReference>
<comment type="caution">
    <text evidence="3">The sequence shown here is derived from an EMBL/GenBank/DDBJ whole genome shotgun (WGS) entry which is preliminary data.</text>
</comment>
<dbReference type="PROSITE" id="PS50404">
    <property type="entry name" value="GST_NTER"/>
    <property type="match status" value="1"/>
</dbReference>
<reference evidence="3 4" key="1">
    <citation type="submission" date="2019-07" db="EMBL/GenBank/DDBJ databases">
        <title>Whole genome shotgun sequence of Reyranella soli NBRC 108950.</title>
        <authorList>
            <person name="Hosoyama A."/>
            <person name="Uohara A."/>
            <person name="Ohji S."/>
            <person name="Ichikawa N."/>
        </authorList>
    </citation>
    <scope>NUCLEOTIDE SEQUENCE [LARGE SCALE GENOMIC DNA]</scope>
    <source>
        <strain evidence="3 4">NBRC 108950</strain>
    </source>
</reference>
<dbReference type="GO" id="GO:0006559">
    <property type="term" value="P:L-phenylalanine catabolic process"/>
    <property type="evidence" value="ECO:0007669"/>
    <property type="project" value="TreeGrafter"/>
</dbReference>
<dbReference type="GO" id="GO:0006749">
    <property type="term" value="P:glutathione metabolic process"/>
    <property type="evidence" value="ECO:0007669"/>
    <property type="project" value="TreeGrafter"/>
</dbReference>
<dbReference type="Gene3D" id="3.40.30.10">
    <property type="entry name" value="Glutaredoxin"/>
    <property type="match status" value="1"/>
</dbReference>
<dbReference type="Proteomes" id="UP000321058">
    <property type="component" value="Unassembled WGS sequence"/>
</dbReference>
<dbReference type="AlphaFoldDB" id="A0A512NMM7"/>
<protein>
    <submittedName>
        <fullName evidence="3">Glutathione S-transferase</fullName>
    </submittedName>
</protein>
<dbReference type="PANTHER" id="PTHR42673">
    <property type="entry name" value="MALEYLACETOACETATE ISOMERASE"/>
    <property type="match status" value="1"/>
</dbReference>
<dbReference type="Pfam" id="PF13417">
    <property type="entry name" value="GST_N_3"/>
    <property type="match status" value="1"/>
</dbReference>
<dbReference type="GO" id="GO:0016034">
    <property type="term" value="F:maleylacetoacetate isomerase activity"/>
    <property type="evidence" value="ECO:0007669"/>
    <property type="project" value="TreeGrafter"/>
</dbReference>
<dbReference type="SUPFAM" id="SSF52833">
    <property type="entry name" value="Thioredoxin-like"/>
    <property type="match status" value="1"/>
</dbReference>
<name>A0A512NMM7_9HYPH</name>
<dbReference type="InterPro" id="IPR040079">
    <property type="entry name" value="Glutathione_S-Trfase"/>
</dbReference>
<dbReference type="SUPFAM" id="SSF47616">
    <property type="entry name" value="GST C-terminal domain-like"/>
    <property type="match status" value="1"/>
</dbReference>
<dbReference type="InterPro" id="IPR004045">
    <property type="entry name" value="Glutathione_S-Trfase_N"/>
</dbReference>
<sequence length="201" mass="22313">MLLIGVNRSPYTRRVAITLKAYGLPFEQRDLSGFGNRADVRAANPLGRIPALVLDNGETLIDSAAIIDHLDELVGRERALTPPDGADRRAVLRLAALMIGACDKGLHAAYERNHHPPEKVHQPWIDDCMAQMKHALAAMEELTRPGQDYLLLGRLTQADVTAFIAERLARGLKVDTASEMPRLHAHCRRLLEQDAFRSTEP</sequence>
<dbReference type="RefSeq" id="WP_147155559.1">
    <property type="nucleotide sequence ID" value="NZ_BKAJ01000153.1"/>
</dbReference>
<dbReference type="InterPro" id="IPR036249">
    <property type="entry name" value="Thioredoxin-like_sf"/>
</dbReference>
<evidence type="ECO:0000259" key="1">
    <source>
        <dbReference type="PROSITE" id="PS50404"/>
    </source>
</evidence>